<evidence type="ECO:0000256" key="4">
    <source>
        <dbReference type="ARBA" id="ARBA00022598"/>
    </source>
</evidence>
<accession>A0A6J4SW25</accession>
<dbReference type="GO" id="GO:0005524">
    <property type="term" value="F:ATP binding"/>
    <property type="evidence" value="ECO:0007669"/>
    <property type="project" value="UniProtKB-UniRule"/>
</dbReference>
<dbReference type="SUPFAM" id="SSF52374">
    <property type="entry name" value="Nucleotidylyl transferase"/>
    <property type="match status" value="1"/>
</dbReference>
<evidence type="ECO:0000313" key="15">
    <source>
        <dbReference type="EMBL" id="CAA9506784.1"/>
    </source>
</evidence>
<proteinExistence type="inferred from homology"/>
<dbReference type="EC" id="6.1.1.9" evidence="11"/>
<comment type="domain">
    <text evidence="11">The C-terminal coiled-coil domain is crucial for aminoacylation activity.</text>
</comment>
<feature type="domain" description="Valyl-tRNA synthetase tRNA-binding arm" evidence="14">
    <location>
        <begin position="819"/>
        <end position="875"/>
    </location>
</feature>
<dbReference type="GO" id="GO:0006438">
    <property type="term" value="P:valyl-tRNA aminoacylation"/>
    <property type="evidence" value="ECO:0007669"/>
    <property type="project" value="UniProtKB-UniRule"/>
</dbReference>
<dbReference type="Pfam" id="PF00133">
    <property type="entry name" value="tRNA-synt_1"/>
    <property type="match status" value="2"/>
</dbReference>
<feature type="domain" description="Aminoacyl-tRNA synthetase class Ia" evidence="12">
    <location>
        <begin position="19"/>
        <end position="427"/>
    </location>
</feature>
<sequence length="875" mass="96720">MGDLQDRTRFAPDEVEPRILARWLESGFVHPQAQGSAAENFSIAIPPPNVTGALHMGHALNGTIQDVLMRSNRMRGRRAKWILGTDHAGIATQRQVEKLLESEGTSRERLGRERFVERVWEWREKYGGQIIEQFKRLGATCDYEDERFTLDAQYVQAVLKVFVDLHEQGLIYRDNYMVNWDPGLRSAISDLEVEEREGIVDTLYSIAYPLSSGEGELVVATVRPETMLADTAVAVHPDDERYAHLVGQEVVLPLVGRRLPIIADDYVKTDFGTGALKITPGHDPNDFEIGRRHGLDEIGVIGEDGLMTTAAGERYAGLTALDARARVVADLEALAAIRGREEYVHTVPFSQRSGERVEPLISLQWFMRMDELAKPAIEAVTFGHVKIHPESQSRRYVDWLQNIRPWCISRQLWWGHQIPVWYRGDETYVGASPPDGDGWVQDPDVLDTWFSSALWPFATLGWPERTPQLQAFYPTDVLVTGRDILFLWVARMVMLGLRFTDDIPFEHVYLNSIIQAPDGRRMTKSLGTGIDPMALVDGGPRPPVFAQGGDFPAYGADAVRFGLLAMSSTQDVRFSEEKVQQGQALANKLYNATRFAVGHVGEEVDPAAIPAPQPRTVEDRWILSRLQSIKADTQARVDGFDFAKAALGLYDFIYGELCDWYLEIVKPRLADDADPDDRAALAATLLHVLRETLATAHPVLPFVTEELWRLLPGTDGMLATSSLPAADAALRDPEAEAAIEQAIEAVRALRGWRDSVCVRPRAVIPAVLNAAGYEATAPLVGALARFAFDGGAAGGGVEVASLAIPGGTVAVLESGDVDLGAAERRREEERAALRAEIARAEKKLSNAAFVAKAPPAVVQAERDKLARLRAELEQL</sequence>
<evidence type="ECO:0000256" key="2">
    <source>
        <dbReference type="ARBA" id="ARBA00011245"/>
    </source>
</evidence>
<dbReference type="PROSITE" id="PS00178">
    <property type="entry name" value="AA_TRNA_LIGASE_I"/>
    <property type="match status" value="1"/>
</dbReference>
<dbReference type="InterPro" id="IPR037118">
    <property type="entry name" value="Val-tRNA_synth_C_sf"/>
</dbReference>
<keyword evidence="4 11" id="KW-0436">Ligase</keyword>
<dbReference type="NCBIfam" id="NF004349">
    <property type="entry name" value="PRK05729.1"/>
    <property type="match status" value="1"/>
</dbReference>
<dbReference type="PANTHER" id="PTHR11946">
    <property type="entry name" value="VALYL-TRNA SYNTHETASES"/>
    <property type="match status" value="1"/>
</dbReference>
<comment type="function">
    <text evidence="11">Catalyzes the attachment of valine to tRNA(Val). As ValRS can inadvertently accommodate and process structurally similar amino acids such as threonine, to avoid such errors, it has a 'posttransfer' editing activity that hydrolyzes mischarged Thr-tRNA(Val) in a tRNA-dependent manner.</text>
</comment>
<evidence type="ECO:0000256" key="7">
    <source>
        <dbReference type="ARBA" id="ARBA00022917"/>
    </source>
</evidence>
<dbReference type="InterPro" id="IPR033705">
    <property type="entry name" value="Anticodon_Ia_Val"/>
</dbReference>
<feature type="short sequence motif" description="'HIGH' region" evidence="11">
    <location>
        <begin position="48"/>
        <end position="58"/>
    </location>
</feature>
<dbReference type="SUPFAM" id="SSF47323">
    <property type="entry name" value="Anticodon-binding domain of a subclass of class I aminoacyl-tRNA synthetases"/>
    <property type="match status" value="1"/>
</dbReference>
<keyword evidence="7 11" id="KW-0648">Protein biosynthesis</keyword>
<dbReference type="InterPro" id="IPR001412">
    <property type="entry name" value="aa-tRNA-synth_I_CS"/>
</dbReference>
<dbReference type="GO" id="GO:0002161">
    <property type="term" value="F:aminoacyl-tRNA deacylase activity"/>
    <property type="evidence" value="ECO:0007669"/>
    <property type="project" value="InterPro"/>
</dbReference>
<dbReference type="CDD" id="cd07962">
    <property type="entry name" value="Anticodon_Ia_Val"/>
    <property type="match status" value="1"/>
</dbReference>
<dbReference type="InterPro" id="IPR014729">
    <property type="entry name" value="Rossmann-like_a/b/a_fold"/>
</dbReference>
<comment type="caution">
    <text evidence="11">Lacks conserved residue(s) required for the propagation of feature annotation.</text>
</comment>
<evidence type="ECO:0000259" key="12">
    <source>
        <dbReference type="Pfam" id="PF00133"/>
    </source>
</evidence>
<dbReference type="GO" id="GO:0005829">
    <property type="term" value="C:cytosol"/>
    <property type="evidence" value="ECO:0007669"/>
    <property type="project" value="TreeGrafter"/>
</dbReference>
<dbReference type="Gene3D" id="1.10.287.380">
    <property type="entry name" value="Valyl-tRNA synthetase, C-terminal domain"/>
    <property type="match status" value="1"/>
</dbReference>
<dbReference type="InterPro" id="IPR010978">
    <property type="entry name" value="tRNA-bd_arm"/>
</dbReference>
<evidence type="ECO:0000256" key="11">
    <source>
        <dbReference type="HAMAP-Rule" id="MF_02004"/>
    </source>
</evidence>
<feature type="binding site" evidence="11">
    <location>
        <position position="524"/>
    </location>
    <ligand>
        <name>ATP</name>
        <dbReference type="ChEBI" id="CHEBI:30616"/>
    </ligand>
</feature>
<dbReference type="AlphaFoldDB" id="A0A6J4SW25"/>
<dbReference type="Gene3D" id="3.40.50.620">
    <property type="entry name" value="HUPs"/>
    <property type="match status" value="3"/>
</dbReference>
<feature type="domain" description="Aminoacyl-tRNA synthetase class Ia" evidence="12">
    <location>
        <begin position="439"/>
        <end position="575"/>
    </location>
</feature>
<dbReference type="InterPro" id="IPR002303">
    <property type="entry name" value="Valyl-tRNA_ligase"/>
</dbReference>
<dbReference type="Pfam" id="PF10458">
    <property type="entry name" value="Val_tRNA-synt_C"/>
    <property type="match status" value="1"/>
</dbReference>
<dbReference type="SUPFAM" id="SSF46589">
    <property type="entry name" value="tRNA-binding arm"/>
    <property type="match status" value="1"/>
</dbReference>
<evidence type="ECO:0000256" key="5">
    <source>
        <dbReference type="ARBA" id="ARBA00022741"/>
    </source>
</evidence>
<gene>
    <name evidence="11" type="primary">valS</name>
    <name evidence="15" type="ORF">AVDCRST_MAG67-2477</name>
</gene>
<keyword evidence="5 11" id="KW-0547">Nucleotide-binding</keyword>
<protein>
    <recommendedName>
        <fullName evidence="11">Valine--tRNA ligase</fullName>
        <ecNumber evidence="11">6.1.1.9</ecNumber>
    </recommendedName>
    <alternativeName>
        <fullName evidence="11">Valyl-tRNA synthetase</fullName>
        <shortName evidence="11">ValRS</shortName>
    </alternativeName>
</protein>
<evidence type="ECO:0000256" key="1">
    <source>
        <dbReference type="ARBA" id="ARBA00004496"/>
    </source>
</evidence>
<evidence type="ECO:0000259" key="13">
    <source>
        <dbReference type="Pfam" id="PF08264"/>
    </source>
</evidence>
<dbReference type="EMBL" id="CADCVQ010000098">
    <property type="protein sequence ID" value="CAA9506784.1"/>
    <property type="molecule type" value="Genomic_DNA"/>
</dbReference>
<evidence type="ECO:0000256" key="3">
    <source>
        <dbReference type="ARBA" id="ARBA00022490"/>
    </source>
</evidence>
<keyword evidence="3 11" id="KW-0963">Cytoplasm</keyword>
<evidence type="ECO:0000256" key="8">
    <source>
        <dbReference type="ARBA" id="ARBA00023054"/>
    </source>
</evidence>
<dbReference type="InterPro" id="IPR019499">
    <property type="entry name" value="Val-tRNA_synth_tRNA-bd"/>
</dbReference>
<dbReference type="HAMAP" id="MF_02004">
    <property type="entry name" value="Val_tRNA_synth_type1"/>
    <property type="match status" value="1"/>
</dbReference>
<keyword evidence="8 11" id="KW-0175">Coiled coil</keyword>
<dbReference type="Gene3D" id="1.10.730.10">
    <property type="entry name" value="Isoleucyl-tRNA Synthetase, Domain 1"/>
    <property type="match status" value="1"/>
</dbReference>
<dbReference type="CDD" id="cd00817">
    <property type="entry name" value="ValRS_core"/>
    <property type="match status" value="1"/>
</dbReference>
<dbReference type="PANTHER" id="PTHR11946:SF93">
    <property type="entry name" value="VALINE--TRNA LIGASE, CHLOROPLASTIC_MITOCHONDRIAL 2"/>
    <property type="match status" value="1"/>
</dbReference>
<dbReference type="NCBIfam" id="TIGR00422">
    <property type="entry name" value="valS"/>
    <property type="match status" value="1"/>
</dbReference>
<name>A0A6J4SW25_9ACTN</name>
<evidence type="ECO:0000256" key="6">
    <source>
        <dbReference type="ARBA" id="ARBA00022840"/>
    </source>
</evidence>
<evidence type="ECO:0000256" key="10">
    <source>
        <dbReference type="ARBA" id="ARBA00047552"/>
    </source>
</evidence>
<comment type="catalytic activity">
    <reaction evidence="10 11">
        <text>tRNA(Val) + L-valine + ATP = L-valyl-tRNA(Val) + AMP + diphosphate</text>
        <dbReference type="Rhea" id="RHEA:10704"/>
        <dbReference type="Rhea" id="RHEA-COMP:9672"/>
        <dbReference type="Rhea" id="RHEA-COMP:9708"/>
        <dbReference type="ChEBI" id="CHEBI:30616"/>
        <dbReference type="ChEBI" id="CHEBI:33019"/>
        <dbReference type="ChEBI" id="CHEBI:57762"/>
        <dbReference type="ChEBI" id="CHEBI:78442"/>
        <dbReference type="ChEBI" id="CHEBI:78537"/>
        <dbReference type="ChEBI" id="CHEBI:456215"/>
        <dbReference type="EC" id="6.1.1.9"/>
    </reaction>
</comment>
<keyword evidence="6 11" id="KW-0067">ATP-binding</keyword>
<dbReference type="SUPFAM" id="SSF50677">
    <property type="entry name" value="ValRS/IleRS/LeuRS editing domain"/>
    <property type="match status" value="1"/>
</dbReference>
<feature type="domain" description="Methionyl/Valyl/Leucyl/Isoleucyl-tRNA synthetase anticodon-binding" evidence="13">
    <location>
        <begin position="619"/>
        <end position="762"/>
    </location>
</feature>
<keyword evidence="9 11" id="KW-0030">Aminoacyl-tRNA synthetase</keyword>
<dbReference type="InterPro" id="IPR013155">
    <property type="entry name" value="M/V/L/I-tRNA-synth_anticd-bd"/>
</dbReference>
<dbReference type="InterPro" id="IPR009008">
    <property type="entry name" value="Val/Leu/Ile-tRNA-synth_edit"/>
</dbReference>
<dbReference type="InterPro" id="IPR009080">
    <property type="entry name" value="tRNAsynth_Ia_anticodon-bd"/>
</dbReference>
<dbReference type="Pfam" id="PF08264">
    <property type="entry name" value="Anticodon_1"/>
    <property type="match status" value="1"/>
</dbReference>
<evidence type="ECO:0000259" key="14">
    <source>
        <dbReference type="Pfam" id="PF10458"/>
    </source>
</evidence>
<comment type="similarity">
    <text evidence="11">Belongs to the class-I aminoacyl-tRNA synthetase family. ValS type 1 subfamily.</text>
</comment>
<dbReference type="PRINTS" id="PR00986">
    <property type="entry name" value="TRNASYNTHVAL"/>
</dbReference>
<reference evidence="15" key="1">
    <citation type="submission" date="2020-02" db="EMBL/GenBank/DDBJ databases">
        <authorList>
            <person name="Meier V. D."/>
        </authorList>
    </citation>
    <scope>NUCLEOTIDE SEQUENCE</scope>
    <source>
        <strain evidence="15">AVDCRST_MAG67</strain>
    </source>
</reference>
<comment type="domain">
    <text evidence="11">ValRS has two distinct active sites: one for aminoacylation and one for editing. The misactivated threonine is translocated from the active site to the editing site.</text>
</comment>
<dbReference type="GO" id="GO:0004832">
    <property type="term" value="F:valine-tRNA ligase activity"/>
    <property type="evidence" value="ECO:0007669"/>
    <property type="project" value="UniProtKB-UniRule"/>
</dbReference>
<evidence type="ECO:0000256" key="9">
    <source>
        <dbReference type="ARBA" id="ARBA00023146"/>
    </source>
</evidence>
<organism evidence="15">
    <name type="scientific">uncultured Solirubrobacteraceae bacterium</name>
    <dbReference type="NCBI Taxonomy" id="1162706"/>
    <lineage>
        <taxon>Bacteria</taxon>
        <taxon>Bacillati</taxon>
        <taxon>Actinomycetota</taxon>
        <taxon>Thermoleophilia</taxon>
        <taxon>Solirubrobacterales</taxon>
        <taxon>Solirubrobacteraceae</taxon>
        <taxon>environmental samples</taxon>
    </lineage>
</organism>
<comment type="subcellular location">
    <subcellularLocation>
        <location evidence="1 11">Cytoplasm</location>
    </subcellularLocation>
</comment>
<dbReference type="InterPro" id="IPR002300">
    <property type="entry name" value="aa-tRNA-synth_Ia"/>
</dbReference>
<dbReference type="Gene3D" id="3.90.740.10">
    <property type="entry name" value="Valyl/Leucyl/Isoleucyl-tRNA synthetase, editing domain"/>
    <property type="match status" value="1"/>
</dbReference>
<comment type="subunit">
    <text evidence="2 11">Monomer.</text>
</comment>
<dbReference type="FunFam" id="3.40.50.620:FF:000032">
    <property type="entry name" value="Valine--tRNA ligase"/>
    <property type="match status" value="1"/>
</dbReference>